<dbReference type="Proteomes" id="UP000578112">
    <property type="component" value="Unassembled WGS sequence"/>
</dbReference>
<accession>A0A7W7HXG9</accession>
<dbReference type="EMBL" id="JACHNH010000001">
    <property type="protein sequence ID" value="MBB4762498.1"/>
    <property type="molecule type" value="Genomic_DNA"/>
</dbReference>
<gene>
    <name evidence="1" type="ORF">BJ971_003054</name>
</gene>
<comment type="caution">
    <text evidence="1">The sequence shown here is derived from an EMBL/GenBank/DDBJ whole genome shotgun (WGS) entry which is preliminary data.</text>
</comment>
<evidence type="ECO:0000313" key="1">
    <source>
        <dbReference type="EMBL" id="MBB4762498.1"/>
    </source>
</evidence>
<evidence type="ECO:0000313" key="2">
    <source>
        <dbReference type="Proteomes" id="UP000578112"/>
    </source>
</evidence>
<keyword evidence="2" id="KW-1185">Reference proteome</keyword>
<dbReference type="RefSeq" id="WP_184993635.1">
    <property type="nucleotide sequence ID" value="NZ_BOMK01000012.1"/>
</dbReference>
<dbReference type="AlphaFoldDB" id="A0A7W7HXG9"/>
<name>A0A7W7HXG9_9ACTN</name>
<proteinExistence type="predicted"/>
<protein>
    <submittedName>
        <fullName evidence="1">Uncharacterized protein</fullName>
    </submittedName>
</protein>
<reference evidence="1 2" key="1">
    <citation type="submission" date="2020-08" db="EMBL/GenBank/DDBJ databases">
        <title>Sequencing the genomes of 1000 actinobacteria strains.</title>
        <authorList>
            <person name="Klenk H.-P."/>
        </authorList>
    </citation>
    <scope>NUCLEOTIDE SEQUENCE [LARGE SCALE GENOMIC DNA]</scope>
    <source>
        <strain evidence="1 2">DSM 43149</strain>
    </source>
</reference>
<organism evidence="1 2">
    <name type="scientific">Actinoplanes digitatis</name>
    <dbReference type="NCBI Taxonomy" id="1868"/>
    <lineage>
        <taxon>Bacteria</taxon>
        <taxon>Bacillati</taxon>
        <taxon>Actinomycetota</taxon>
        <taxon>Actinomycetes</taxon>
        <taxon>Micromonosporales</taxon>
        <taxon>Micromonosporaceae</taxon>
        <taxon>Actinoplanes</taxon>
    </lineage>
</organism>
<sequence>MGTRETPDHILDQLLVGLVFYEAELTLMHFEPGGTALISDAFGDVFAWLWRENPAKATMMVADYLAELRFYHHNANRTLGLEAVLEGLPPSLRGVPPEEVAAMQDTLRRDVPMYVSQGD</sequence>